<proteinExistence type="predicted"/>
<sequence>MAGIEAWKNAHPEPIAPPNLAYGTLPEIVFPTQTPSSTFTYTLENIEGKPPNATPSAKVYFMPKKAASLLAPAKAREFAQKLGFTDDAQLLSPTRYLFTDPNTTLRTLDLDIINLNFSLKYDFTKDLSIFDNANLPNQDRAISEAKNFLQLNRLFSEEMINGKTATTLLKLNKNTMEFTRANSLSESDAVRIDFFRKDLDSIPVLPPGFDKSFTHIILSPAAEQNKRIIEIGYNYQPVDYNDFATYPLISGTTAWKALGEGKATVVSTGTNQGQVVIRKIYLGYFDSLQVQNYLKPIFVFEGDNGFIAYLSAINTEPTPTP</sequence>
<protein>
    <submittedName>
        <fullName evidence="1">Uncharacterized protein</fullName>
    </submittedName>
</protein>
<dbReference type="Proteomes" id="UP000034539">
    <property type="component" value="Unassembled WGS sequence"/>
</dbReference>
<comment type="caution">
    <text evidence="1">The sequence shown here is derived from an EMBL/GenBank/DDBJ whole genome shotgun (WGS) entry which is preliminary data.</text>
</comment>
<dbReference type="EMBL" id="LBXN01000017">
    <property type="protein sequence ID" value="KKR33422.1"/>
    <property type="molecule type" value="Genomic_DNA"/>
</dbReference>
<evidence type="ECO:0000313" key="1">
    <source>
        <dbReference type="EMBL" id="KKR33422.1"/>
    </source>
</evidence>
<evidence type="ECO:0000313" key="2">
    <source>
        <dbReference type="Proteomes" id="UP000034539"/>
    </source>
</evidence>
<dbReference type="PATRIC" id="fig|1618450.3.peg.473"/>
<accession>A0A0G0T6F6</accession>
<name>A0A0G0T6F6_9BACT</name>
<organism evidence="1 2">
    <name type="scientific">Candidatus Gottesmanbacteria bacterium GW2011_GWC2_39_8</name>
    <dbReference type="NCBI Taxonomy" id="1618450"/>
    <lineage>
        <taxon>Bacteria</taxon>
        <taxon>Candidatus Gottesmaniibacteriota</taxon>
    </lineage>
</organism>
<gene>
    <name evidence="1" type="ORF">UT63_C0017G0013</name>
</gene>
<reference evidence="1 2" key="1">
    <citation type="journal article" date="2015" name="Nature">
        <title>rRNA introns, odd ribosomes, and small enigmatic genomes across a large radiation of phyla.</title>
        <authorList>
            <person name="Brown C.T."/>
            <person name="Hug L.A."/>
            <person name="Thomas B.C."/>
            <person name="Sharon I."/>
            <person name="Castelle C.J."/>
            <person name="Singh A."/>
            <person name="Wilkins M.J."/>
            <person name="Williams K.H."/>
            <person name="Banfield J.F."/>
        </authorList>
    </citation>
    <scope>NUCLEOTIDE SEQUENCE [LARGE SCALE GENOMIC DNA]</scope>
</reference>
<dbReference type="AlphaFoldDB" id="A0A0G0T6F6"/>